<dbReference type="OrthoDB" id="2690238at2"/>
<evidence type="ECO:0000313" key="2">
    <source>
        <dbReference type="Proteomes" id="UP000294650"/>
    </source>
</evidence>
<evidence type="ECO:0000313" key="1">
    <source>
        <dbReference type="EMBL" id="TCT19640.1"/>
    </source>
</evidence>
<protein>
    <submittedName>
        <fullName evidence="1">YfkD-like protein</fullName>
    </submittedName>
</protein>
<dbReference type="AlphaFoldDB" id="A0A4R3MT87"/>
<proteinExistence type="predicted"/>
<sequence>MNKFYTMFLTIGLCLFVLVPVTVLSEEKAKEDKEKITPKNVPSHVLNISKENTYPNSTKDLTFLEPSSLTKELIDGADVKIENPDLIKMLNETTIHPSPIAFGYRSMIYLGNWPLNYESQETSVNWEYQEINVNELNNYGGDSKKTLNYVQEQEKEINGGLTSKVEQAESIKKLMLLKAQENVDLPLSFKTIIGKGTKKEQTYGVPPKKNGRLLAYAPAVNEKGILTMGEVYIKLKGSNKTLVVKNVEKQGIGAWIPIQDYVSFSFQLKDH</sequence>
<dbReference type="EMBL" id="SMAN01000017">
    <property type="protein sequence ID" value="TCT19640.1"/>
    <property type="molecule type" value="Genomic_DNA"/>
</dbReference>
<name>A0A4R3MT87_9BACI</name>
<reference evidence="1 2" key="1">
    <citation type="submission" date="2019-03" db="EMBL/GenBank/DDBJ databases">
        <title>Genomic Encyclopedia of Type Strains, Phase IV (KMG-IV): sequencing the most valuable type-strain genomes for metagenomic binning, comparative biology and taxonomic classification.</title>
        <authorList>
            <person name="Goeker M."/>
        </authorList>
    </citation>
    <scope>NUCLEOTIDE SEQUENCE [LARGE SCALE GENOMIC DNA]</scope>
    <source>
        <strain evidence="1 2">DSM 25894</strain>
    </source>
</reference>
<organism evidence="1 2">
    <name type="scientific">Melghiribacillus thermohalophilus</name>
    <dbReference type="NCBI Taxonomy" id="1324956"/>
    <lineage>
        <taxon>Bacteria</taxon>
        <taxon>Bacillati</taxon>
        <taxon>Bacillota</taxon>
        <taxon>Bacilli</taxon>
        <taxon>Bacillales</taxon>
        <taxon>Bacillaceae</taxon>
        <taxon>Melghiribacillus</taxon>
    </lineage>
</organism>
<accession>A0A4R3MT87</accession>
<comment type="caution">
    <text evidence="1">The sequence shown here is derived from an EMBL/GenBank/DDBJ whole genome shotgun (WGS) entry which is preliminary data.</text>
</comment>
<gene>
    <name evidence="1" type="ORF">EDD68_11734</name>
</gene>
<keyword evidence="2" id="KW-1185">Reference proteome</keyword>
<dbReference type="RefSeq" id="WP_132372390.1">
    <property type="nucleotide sequence ID" value="NZ_SMAN01000017.1"/>
</dbReference>
<dbReference type="Pfam" id="PF14167">
    <property type="entry name" value="YfkD"/>
    <property type="match status" value="1"/>
</dbReference>
<dbReference type="InterPro" id="IPR025548">
    <property type="entry name" value="YfkD"/>
</dbReference>
<dbReference type="Proteomes" id="UP000294650">
    <property type="component" value="Unassembled WGS sequence"/>
</dbReference>